<accession>A0A5B8XJX4</accession>
<dbReference type="Pfam" id="PF00795">
    <property type="entry name" value="CN_hydrolase"/>
    <property type="match status" value="1"/>
</dbReference>
<proteinExistence type="inferred from homology"/>
<gene>
    <name evidence="4" type="ORF">FRD01_00810</name>
</gene>
<name>A0A5B8XJX4_9DELT</name>
<comment type="similarity">
    <text evidence="1">Belongs to the carbon-nitrogen hydrolase superfamily. NIT1/NIT2 family.</text>
</comment>
<dbReference type="KEGG" id="bbae:FRD01_00810"/>
<keyword evidence="5" id="KW-1185">Reference proteome</keyword>
<dbReference type="EMBL" id="CP042467">
    <property type="protein sequence ID" value="QED25825.1"/>
    <property type="molecule type" value="Genomic_DNA"/>
</dbReference>
<evidence type="ECO:0000259" key="3">
    <source>
        <dbReference type="PROSITE" id="PS50263"/>
    </source>
</evidence>
<evidence type="ECO:0000313" key="5">
    <source>
        <dbReference type="Proteomes" id="UP000321595"/>
    </source>
</evidence>
<feature type="domain" description="CN hydrolase" evidence="3">
    <location>
        <begin position="3"/>
        <end position="254"/>
    </location>
</feature>
<protein>
    <submittedName>
        <fullName evidence="4">Carbon-nitrogen hydrolase family protein</fullName>
    </submittedName>
</protein>
<evidence type="ECO:0000256" key="1">
    <source>
        <dbReference type="ARBA" id="ARBA00010613"/>
    </source>
</evidence>
<dbReference type="RefSeq" id="WP_146956737.1">
    <property type="nucleotide sequence ID" value="NZ_CP042467.1"/>
</dbReference>
<dbReference type="AlphaFoldDB" id="A0A5B8XJX4"/>
<dbReference type="CDD" id="cd07572">
    <property type="entry name" value="nit"/>
    <property type="match status" value="1"/>
</dbReference>
<dbReference type="PROSITE" id="PS01227">
    <property type="entry name" value="UPF0012"/>
    <property type="match status" value="1"/>
</dbReference>
<dbReference type="PROSITE" id="PS50263">
    <property type="entry name" value="CN_HYDROLASE"/>
    <property type="match status" value="1"/>
</dbReference>
<evidence type="ECO:0000313" key="4">
    <source>
        <dbReference type="EMBL" id="QED25825.1"/>
    </source>
</evidence>
<dbReference type="Proteomes" id="UP000321595">
    <property type="component" value="Chromosome"/>
</dbReference>
<dbReference type="InterPro" id="IPR036526">
    <property type="entry name" value="C-N_Hydrolase_sf"/>
</dbReference>
<dbReference type="SUPFAM" id="SSF56317">
    <property type="entry name" value="Carbon-nitrogen hydrolase"/>
    <property type="match status" value="1"/>
</dbReference>
<reference evidence="4 5" key="1">
    <citation type="submission" date="2019-08" db="EMBL/GenBank/DDBJ databases">
        <authorList>
            <person name="Liang Q."/>
        </authorList>
    </citation>
    <scope>NUCLEOTIDE SEQUENCE [LARGE SCALE GENOMIC DNA]</scope>
    <source>
        <strain evidence="4 5">V1718</strain>
    </source>
</reference>
<evidence type="ECO:0000256" key="2">
    <source>
        <dbReference type="ARBA" id="ARBA00022801"/>
    </source>
</evidence>
<dbReference type="InterPro" id="IPR045254">
    <property type="entry name" value="Nit1/2_C-N_Hydrolase"/>
</dbReference>
<sequence length="272" mass="30234">MKVRVGLVQLRSDRDVERNLATCRKLAADAASDGAGWILFPENAPFLGADKDKVPIAESLDGPLVGEFASIAKKHGVWVSVAGLPEKCDADPNKTYNTQVLIDPQGVTQAVYRKIHLFDAQVDDHIKYKESDSVAPGDELVTHVMDINGVKLKVGLSICYDLRFPELYRRLRAEGVDVVTVPSAFTLQTGRDHWHPLLRARAIENQVYVLAPDQYGLHFGTRSSYGHTCVYDPWGHMQACAPDRECVVTADVDLGYLASVRQRMPVESHRRL</sequence>
<dbReference type="GO" id="GO:0016811">
    <property type="term" value="F:hydrolase activity, acting on carbon-nitrogen (but not peptide) bonds, in linear amides"/>
    <property type="evidence" value="ECO:0007669"/>
    <property type="project" value="InterPro"/>
</dbReference>
<keyword evidence="2 4" id="KW-0378">Hydrolase</keyword>
<dbReference type="PANTHER" id="PTHR23088:SF27">
    <property type="entry name" value="DEAMINATED GLUTATHIONE AMIDASE"/>
    <property type="match status" value="1"/>
</dbReference>
<organism evidence="4 5">
    <name type="scientific">Microvenator marinus</name>
    <dbReference type="NCBI Taxonomy" id="2600177"/>
    <lineage>
        <taxon>Bacteria</taxon>
        <taxon>Deltaproteobacteria</taxon>
        <taxon>Bradymonadales</taxon>
        <taxon>Microvenatoraceae</taxon>
        <taxon>Microvenator</taxon>
    </lineage>
</organism>
<dbReference type="InterPro" id="IPR001110">
    <property type="entry name" value="UPF0012_CS"/>
</dbReference>
<dbReference type="PANTHER" id="PTHR23088">
    <property type="entry name" value="NITRILASE-RELATED"/>
    <property type="match status" value="1"/>
</dbReference>
<dbReference type="InterPro" id="IPR003010">
    <property type="entry name" value="C-N_Hydrolase"/>
</dbReference>
<dbReference type="OrthoDB" id="9811121at2"/>
<dbReference type="Gene3D" id="3.60.110.10">
    <property type="entry name" value="Carbon-nitrogen hydrolase"/>
    <property type="match status" value="1"/>
</dbReference>